<name>A0A9W7AIA8_9STRA</name>
<keyword evidence="1" id="KW-0812">Transmembrane</keyword>
<dbReference type="EMBL" id="BLQM01000164">
    <property type="protein sequence ID" value="GMH71321.1"/>
    <property type="molecule type" value="Genomic_DNA"/>
</dbReference>
<evidence type="ECO:0000313" key="2">
    <source>
        <dbReference type="EMBL" id="GMH71321.1"/>
    </source>
</evidence>
<keyword evidence="1" id="KW-0472">Membrane</keyword>
<sequence length="358" mass="39828">MGLIEWGPSFEESQANNFTCNLDLNEYLNPCPPLLQCYYDEALGDVDGVSSCHCGTIGRFSNDFFPDCAHHGDMTWLPILIGTCSTCTAFYALGWGIWVVNTLKKLDQLHFNDITKALFFTMGGHLFLGVHQFCETMQILMMDVTFHPILYGAPGISQLCLSGMGCCCVLSDLNIPLLWIQIASASMSKVDAERRKKQVARIVKFSAIFFGVTFLGIVSVMGTGIAGMYTLLWIIAIFVVFNVGGRKLRSQLRKEGEEDPKAVKDIMRYVNRLSFGLSCYVGCIVWFFPTSRPADANPANWQIPASLIYFWLVQCCLMNIMYIRSTLDKKLGKFKKNGGVVVPSSMATSTATTTEMSQ</sequence>
<dbReference type="Proteomes" id="UP001162640">
    <property type="component" value="Unassembled WGS sequence"/>
</dbReference>
<feature type="transmembrane region" description="Helical" evidence="1">
    <location>
        <begin position="308"/>
        <end position="327"/>
    </location>
</feature>
<feature type="transmembrane region" description="Helical" evidence="1">
    <location>
        <begin position="269"/>
        <end position="288"/>
    </location>
</feature>
<dbReference type="AlphaFoldDB" id="A0A9W7AIA8"/>
<feature type="transmembrane region" description="Helical" evidence="1">
    <location>
        <begin position="202"/>
        <end position="222"/>
    </location>
</feature>
<feature type="transmembrane region" description="Helical" evidence="1">
    <location>
        <begin position="228"/>
        <end position="248"/>
    </location>
</feature>
<keyword evidence="1" id="KW-1133">Transmembrane helix</keyword>
<reference evidence="3" key="1">
    <citation type="journal article" date="2023" name="Commun. Biol.">
        <title>Genome analysis of Parmales, the sister group of diatoms, reveals the evolutionary specialization of diatoms from phago-mixotrophs to photoautotrophs.</title>
        <authorList>
            <person name="Ban H."/>
            <person name="Sato S."/>
            <person name="Yoshikawa S."/>
            <person name="Yamada K."/>
            <person name="Nakamura Y."/>
            <person name="Ichinomiya M."/>
            <person name="Sato N."/>
            <person name="Blanc-Mathieu R."/>
            <person name="Endo H."/>
            <person name="Kuwata A."/>
            <person name="Ogata H."/>
        </authorList>
    </citation>
    <scope>NUCLEOTIDE SEQUENCE [LARGE SCALE GENOMIC DNA]</scope>
</reference>
<comment type="caution">
    <text evidence="2">The sequence shown here is derived from an EMBL/GenBank/DDBJ whole genome shotgun (WGS) entry which is preliminary data.</text>
</comment>
<gene>
    <name evidence="2" type="ORF">TL16_g05622</name>
</gene>
<evidence type="ECO:0000313" key="3">
    <source>
        <dbReference type="Proteomes" id="UP001162640"/>
    </source>
</evidence>
<organism evidence="2 3">
    <name type="scientific">Triparma laevis f. inornata</name>
    <dbReference type="NCBI Taxonomy" id="1714386"/>
    <lineage>
        <taxon>Eukaryota</taxon>
        <taxon>Sar</taxon>
        <taxon>Stramenopiles</taxon>
        <taxon>Ochrophyta</taxon>
        <taxon>Bolidophyceae</taxon>
        <taxon>Parmales</taxon>
        <taxon>Triparmaceae</taxon>
        <taxon>Triparma</taxon>
    </lineage>
</organism>
<proteinExistence type="predicted"/>
<protein>
    <submittedName>
        <fullName evidence="2">Uncharacterized protein</fullName>
    </submittedName>
</protein>
<feature type="transmembrane region" description="Helical" evidence="1">
    <location>
        <begin position="76"/>
        <end position="100"/>
    </location>
</feature>
<evidence type="ECO:0000256" key="1">
    <source>
        <dbReference type="SAM" id="Phobius"/>
    </source>
</evidence>
<accession>A0A9W7AIA8</accession>